<dbReference type="InterPro" id="IPR013083">
    <property type="entry name" value="Znf_RING/FYVE/PHD"/>
</dbReference>
<keyword evidence="8" id="KW-0378">Hydrolase</keyword>
<dbReference type="SUPFAM" id="SSF54001">
    <property type="entry name" value="Cysteine proteinases"/>
    <property type="match status" value="1"/>
</dbReference>
<keyword evidence="1" id="KW-0479">Metal-binding</keyword>
<dbReference type="GO" id="GO:0004843">
    <property type="term" value="F:cysteine-type deubiquitinase activity"/>
    <property type="evidence" value="ECO:0007669"/>
    <property type="project" value="InterPro"/>
</dbReference>
<dbReference type="GO" id="GO:0008270">
    <property type="term" value="F:zinc ion binding"/>
    <property type="evidence" value="ECO:0007669"/>
    <property type="project" value="UniProtKB-KW"/>
</dbReference>
<evidence type="ECO:0000259" key="6">
    <source>
        <dbReference type="PROSITE" id="PS50235"/>
    </source>
</evidence>
<dbReference type="Gene3D" id="3.90.70.10">
    <property type="entry name" value="Cysteine proteinases"/>
    <property type="match status" value="1"/>
</dbReference>
<evidence type="ECO:0000256" key="2">
    <source>
        <dbReference type="ARBA" id="ARBA00022771"/>
    </source>
</evidence>
<evidence type="ECO:0000256" key="1">
    <source>
        <dbReference type="ARBA" id="ARBA00022723"/>
    </source>
</evidence>
<dbReference type="Proteomes" id="UP000094285">
    <property type="component" value="Unassembled WGS sequence"/>
</dbReference>
<dbReference type="OrthoDB" id="10263353at2759"/>
<evidence type="ECO:0000256" key="3">
    <source>
        <dbReference type="ARBA" id="ARBA00022833"/>
    </source>
</evidence>
<keyword evidence="3" id="KW-0862">Zinc</keyword>
<dbReference type="PANTHER" id="PTHR21646:SF16">
    <property type="entry name" value="U4_U6.U5 TRI-SNRNP-ASSOCIATED PROTEIN 2"/>
    <property type="match status" value="1"/>
</dbReference>
<dbReference type="InterPro" id="IPR038765">
    <property type="entry name" value="Papain-like_cys_pep_sf"/>
</dbReference>
<dbReference type="GO" id="GO:0006508">
    <property type="term" value="P:proteolysis"/>
    <property type="evidence" value="ECO:0007669"/>
    <property type="project" value="UniProtKB-KW"/>
</dbReference>
<dbReference type="STRING" id="984487.A0A1E4SCE7"/>
<dbReference type="SMART" id="SM00290">
    <property type="entry name" value="ZnF_UBP"/>
    <property type="match status" value="1"/>
</dbReference>
<accession>A0A1E4SCE7</accession>
<dbReference type="Pfam" id="PF00443">
    <property type="entry name" value="UCH"/>
    <property type="match status" value="1"/>
</dbReference>
<name>A0A1E4SCE7_9ASCO</name>
<sequence length="476" mass="53882">MDEPPAKRPVDEGESSDDDIPSYLQLVPAKKQKSASSDSYYLDTINRQVLDFDFEKVCLVTLSNVNPYCCLVCGKYFQGKSKSSPAYLHSLATDHHVFINLGNESVHILPENYEVVSPSALESLRDITNVLAPKYPEGYVIPSQAHDLNRNEYRVGYIGLNNILNNDYSNVVLQAVAHVPLIRDFYLSLSHKKATRDSIARKSLLNTSFGLLVQKLWSSHLFKGHISPHEFLQIISGESKNAFSTRRQESPKKFLVWLLNQLHSQLSRSIKSSKTPWSKSFQGSLEITTTGLSTRDSNNKVEFVEQNSNTISTKYWVLTLDLPTNPVFSQEGNFAEVALEDLLEKYNGTKSSGSSNSVKTYQLLQPMPPHLILHIDRGIEDGNKRGNQTVVKLPEVLDVSRFVKGAEEPINYRLMSSVKYELEPGTEIGREDDRLSWSVGLRRGGEWINIHDLEVTESQTELLFLDQNYIQIWEKV</sequence>
<organism evidence="8 9">
    <name type="scientific">Suhomyces tanzawaensis NRRL Y-17324</name>
    <dbReference type="NCBI Taxonomy" id="984487"/>
    <lineage>
        <taxon>Eukaryota</taxon>
        <taxon>Fungi</taxon>
        <taxon>Dikarya</taxon>
        <taxon>Ascomycota</taxon>
        <taxon>Saccharomycotina</taxon>
        <taxon>Pichiomycetes</taxon>
        <taxon>Debaryomycetaceae</taxon>
        <taxon>Suhomyces</taxon>
    </lineage>
</organism>
<dbReference type="AlphaFoldDB" id="A0A1E4SCE7"/>
<evidence type="ECO:0000256" key="5">
    <source>
        <dbReference type="SAM" id="MobiDB-lite"/>
    </source>
</evidence>
<dbReference type="PROSITE" id="PS50271">
    <property type="entry name" value="ZF_UBP"/>
    <property type="match status" value="1"/>
</dbReference>
<evidence type="ECO:0000313" key="8">
    <source>
        <dbReference type="EMBL" id="ODV77165.1"/>
    </source>
</evidence>
<dbReference type="SUPFAM" id="SSF57850">
    <property type="entry name" value="RING/U-box"/>
    <property type="match status" value="1"/>
</dbReference>
<dbReference type="InterPro" id="IPR050185">
    <property type="entry name" value="Ub_carboxyl-term_hydrolase"/>
</dbReference>
<dbReference type="PROSITE" id="PS50235">
    <property type="entry name" value="USP_3"/>
    <property type="match status" value="1"/>
</dbReference>
<feature type="compositionally biased region" description="Basic and acidic residues" evidence="5">
    <location>
        <begin position="1"/>
        <end position="11"/>
    </location>
</feature>
<dbReference type="Pfam" id="PF02148">
    <property type="entry name" value="zf-UBP"/>
    <property type="match status" value="1"/>
</dbReference>
<dbReference type="GeneID" id="30984782"/>
<dbReference type="RefSeq" id="XP_020062287.1">
    <property type="nucleotide sequence ID" value="XM_020210646.1"/>
</dbReference>
<feature type="domain" description="USP" evidence="6">
    <location>
        <begin position="158"/>
        <end position="476"/>
    </location>
</feature>
<keyword evidence="9" id="KW-1185">Reference proteome</keyword>
<evidence type="ECO:0000256" key="4">
    <source>
        <dbReference type="PROSITE-ProRule" id="PRU00502"/>
    </source>
</evidence>
<dbReference type="InterPro" id="IPR001607">
    <property type="entry name" value="Znf_UBP"/>
</dbReference>
<gene>
    <name evidence="8" type="ORF">CANTADRAFT_56999</name>
</gene>
<proteinExistence type="predicted"/>
<dbReference type="InterPro" id="IPR028889">
    <property type="entry name" value="USP"/>
</dbReference>
<feature type="domain" description="UBP-type" evidence="7">
    <location>
        <begin position="37"/>
        <end position="134"/>
    </location>
</feature>
<dbReference type="Gene3D" id="3.30.40.10">
    <property type="entry name" value="Zinc/RING finger domain, C3HC4 (zinc finger)"/>
    <property type="match status" value="1"/>
</dbReference>
<dbReference type="InterPro" id="IPR001394">
    <property type="entry name" value="Peptidase_C19_UCH"/>
</dbReference>
<protein>
    <submittedName>
        <fullName evidence="8">Ubiquitin specific protease</fullName>
    </submittedName>
</protein>
<evidence type="ECO:0000313" key="9">
    <source>
        <dbReference type="Proteomes" id="UP000094285"/>
    </source>
</evidence>
<feature type="region of interest" description="Disordered" evidence="5">
    <location>
        <begin position="1"/>
        <end position="21"/>
    </location>
</feature>
<dbReference type="EMBL" id="KV453916">
    <property type="protein sequence ID" value="ODV77165.1"/>
    <property type="molecule type" value="Genomic_DNA"/>
</dbReference>
<keyword evidence="8" id="KW-0645">Protease</keyword>
<dbReference type="PANTHER" id="PTHR21646">
    <property type="entry name" value="UBIQUITIN CARBOXYL-TERMINAL HYDROLASE"/>
    <property type="match status" value="1"/>
</dbReference>
<keyword evidence="2 4" id="KW-0863">Zinc-finger</keyword>
<reference evidence="9" key="1">
    <citation type="submission" date="2016-05" db="EMBL/GenBank/DDBJ databases">
        <title>Comparative genomics of biotechnologically important yeasts.</title>
        <authorList>
            <consortium name="DOE Joint Genome Institute"/>
            <person name="Riley R."/>
            <person name="Haridas S."/>
            <person name="Wolfe K.H."/>
            <person name="Lopes M.R."/>
            <person name="Hittinger C.T."/>
            <person name="Goker M."/>
            <person name="Salamov A."/>
            <person name="Wisecaver J."/>
            <person name="Long T.M."/>
            <person name="Aerts A.L."/>
            <person name="Barry K."/>
            <person name="Choi C."/>
            <person name="Clum A."/>
            <person name="Coughlan A.Y."/>
            <person name="Deshpande S."/>
            <person name="Douglass A.P."/>
            <person name="Hanson S.J."/>
            <person name="Klenk H.-P."/>
            <person name="Labutti K."/>
            <person name="Lapidus A."/>
            <person name="Lindquist E."/>
            <person name="Lipzen A."/>
            <person name="Meier-Kolthoff J.P."/>
            <person name="Ohm R.A."/>
            <person name="Otillar R.P."/>
            <person name="Pangilinan J."/>
            <person name="Peng Y."/>
            <person name="Rokas A."/>
            <person name="Rosa C.A."/>
            <person name="Scheuner C."/>
            <person name="Sibirny A.A."/>
            <person name="Slot J.C."/>
            <person name="Stielow J.B."/>
            <person name="Sun H."/>
            <person name="Kurtzman C.P."/>
            <person name="Blackwell M."/>
            <person name="Grigoriev I.V."/>
            <person name="Jeffries T.W."/>
        </authorList>
    </citation>
    <scope>NUCLEOTIDE SEQUENCE [LARGE SCALE GENOMIC DNA]</scope>
    <source>
        <strain evidence="9">NRRL Y-17324</strain>
    </source>
</reference>
<evidence type="ECO:0000259" key="7">
    <source>
        <dbReference type="PROSITE" id="PS50271"/>
    </source>
</evidence>
<dbReference type="GO" id="GO:0016579">
    <property type="term" value="P:protein deubiquitination"/>
    <property type="evidence" value="ECO:0007669"/>
    <property type="project" value="InterPro"/>
</dbReference>